<dbReference type="InterPro" id="IPR020568">
    <property type="entry name" value="Ribosomal_Su5_D2-typ_SF"/>
</dbReference>
<dbReference type="AlphaFoldDB" id="A0ABD2J6S5"/>
<reference evidence="4 5" key="1">
    <citation type="submission" date="2024-10" db="EMBL/GenBank/DDBJ databases">
        <authorList>
            <person name="Kim D."/>
        </authorList>
    </citation>
    <scope>NUCLEOTIDE SEQUENCE [LARGE SCALE GENOMIC DNA]</scope>
    <source>
        <strain evidence="4">BH-2024</strain>
    </source>
</reference>
<dbReference type="GO" id="GO:0006508">
    <property type="term" value="P:proteolysis"/>
    <property type="evidence" value="ECO:0007669"/>
    <property type="project" value="UniProtKB-KW"/>
</dbReference>
<dbReference type="PROSITE" id="PS51786">
    <property type="entry name" value="LON_PROTEOLYTIC"/>
    <property type="match status" value="1"/>
</dbReference>
<keyword evidence="1" id="KW-0645">Protease</keyword>
<keyword evidence="1" id="KW-0720">Serine protease</keyword>
<dbReference type="InterPro" id="IPR014721">
    <property type="entry name" value="Ribsml_uS5_D2-typ_fold_subgr"/>
</dbReference>
<feature type="active site" evidence="1">
    <location>
        <position position="123"/>
    </location>
</feature>
<organism evidence="4 5">
    <name type="scientific">Heterodera trifolii</name>
    <dbReference type="NCBI Taxonomy" id="157864"/>
    <lineage>
        <taxon>Eukaryota</taxon>
        <taxon>Metazoa</taxon>
        <taxon>Ecdysozoa</taxon>
        <taxon>Nematoda</taxon>
        <taxon>Chromadorea</taxon>
        <taxon>Rhabditida</taxon>
        <taxon>Tylenchina</taxon>
        <taxon>Tylenchomorpha</taxon>
        <taxon>Tylenchoidea</taxon>
        <taxon>Heteroderidae</taxon>
        <taxon>Heteroderinae</taxon>
        <taxon>Heterodera</taxon>
    </lineage>
</organism>
<comment type="caution">
    <text evidence="4">The sequence shown here is derived from an EMBL/GenBank/DDBJ whole genome shotgun (WGS) entry which is preliminary data.</text>
</comment>
<evidence type="ECO:0000256" key="1">
    <source>
        <dbReference type="PROSITE-ProRule" id="PRU01122"/>
    </source>
</evidence>
<dbReference type="InterPro" id="IPR008269">
    <property type="entry name" value="Lon_proteolytic"/>
</dbReference>
<dbReference type="Proteomes" id="UP001620626">
    <property type="component" value="Unassembled WGS sequence"/>
</dbReference>
<accession>A0ABD2J6S5</accession>
<dbReference type="Pfam" id="PF05362">
    <property type="entry name" value="Lon_C"/>
    <property type="match status" value="1"/>
</dbReference>
<dbReference type="EMBL" id="JBICBT010001082">
    <property type="protein sequence ID" value="KAL3084333.1"/>
    <property type="molecule type" value="Genomic_DNA"/>
</dbReference>
<dbReference type="Gene3D" id="3.30.230.10">
    <property type="match status" value="1"/>
</dbReference>
<keyword evidence="1" id="KW-0378">Hydrolase</keyword>
<feature type="active site" evidence="1">
    <location>
        <position position="166"/>
    </location>
</feature>
<dbReference type="PRINTS" id="PR00830">
    <property type="entry name" value="ENDOLAPTASE"/>
</dbReference>
<feature type="domain" description="Lon proteolytic" evidence="3">
    <location>
        <begin position="121"/>
        <end position="217"/>
    </location>
</feature>
<dbReference type="InterPro" id="IPR027065">
    <property type="entry name" value="Lon_Prtase"/>
</dbReference>
<name>A0ABD2J6S5_9BILA</name>
<dbReference type="PANTHER" id="PTHR43718">
    <property type="entry name" value="LON PROTEASE"/>
    <property type="match status" value="1"/>
</dbReference>
<evidence type="ECO:0000313" key="5">
    <source>
        <dbReference type="Proteomes" id="UP001620626"/>
    </source>
</evidence>
<protein>
    <recommendedName>
        <fullName evidence="3">Lon proteolytic domain-containing protein</fullName>
    </recommendedName>
</protein>
<comment type="similarity">
    <text evidence="1">Belongs to the peptidase S16 family.</text>
</comment>
<keyword evidence="5" id="KW-1185">Reference proteome</keyword>
<evidence type="ECO:0000256" key="2">
    <source>
        <dbReference type="SAM" id="MobiDB-lite"/>
    </source>
</evidence>
<dbReference type="SUPFAM" id="SSF54211">
    <property type="entry name" value="Ribosomal protein S5 domain 2-like"/>
    <property type="match status" value="1"/>
</dbReference>
<dbReference type="PANTHER" id="PTHR43718:SF2">
    <property type="entry name" value="LON PROTEASE HOMOLOG, MITOCHONDRIAL"/>
    <property type="match status" value="1"/>
</dbReference>
<dbReference type="GO" id="GO:0004252">
    <property type="term" value="F:serine-type endopeptidase activity"/>
    <property type="evidence" value="ECO:0007669"/>
    <property type="project" value="UniProtKB-UniRule"/>
</dbReference>
<evidence type="ECO:0000313" key="4">
    <source>
        <dbReference type="EMBL" id="KAL3084333.1"/>
    </source>
</evidence>
<proteinExistence type="inferred from homology"/>
<sequence>MEETLQSTNGENCGEKVAALTPNRPKNKLKAIVKMRCVKSAEKHPIVVRHERAKSVGRSPNKPTTPARPNISAYDRFKSSHVRESNKQASIAETQKRPLLRYQQLTNRIPAVYEKAYNSAGPSGGVGATLAFCSLALQKAVKKGVVATGRMTLSGQVLKVGAIKEKTAAAKKAGFKVVIMPEDNRKAFDELSSEEKKEIYPKWANDFADIFQFCFEDV</sequence>
<evidence type="ECO:0000259" key="3">
    <source>
        <dbReference type="PROSITE" id="PS51786"/>
    </source>
</evidence>
<dbReference type="GO" id="GO:0004176">
    <property type="term" value="F:ATP-dependent peptidase activity"/>
    <property type="evidence" value="ECO:0007669"/>
    <property type="project" value="UniProtKB-UniRule"/>
</dbReference>
<gene>
    <name evidence="4" type="ORF">niasHT_035159</name>
</gene>
<feature type="region of interest" description="Disordered" evidence="2">
    <location>
        <begin position="52"/>
        <end position="71"/>
    </location>
</feature>